<comment type="caution">
    <text evidence="1">The sequence shown here is derived from an EMBL/GenBank/DDBJ whole genome shotgun (WGS) entry which is preliminary data.</text>
</comment>
<proteinExistence type="predicted"/>
<evidence type="ECO:0000313" key="1">
    <source>
        <dbReference type="EMBL" id="CAF0797613.1"/>
    </source>
</evidence>
<gene>
    <name evidence="1" type="ORF">VCS650_LOCUS3836</name>
</gene>
<organism evidence="1 2">
    <name type="scientific">Adineta steineri</name>
    <dbReference type="NCBI Taxonomy" id="433720"/>
    <lineage>
        <taxon>Eukaryota</taxon>
        <taxon>Metazoa</taxon>
        <taxon>Spiralia</taxon>
        <taxon>Gnathifera</taxon>
        <taxon>Rotifera</taxon>
        <taxon>Eurotatoria</taxon>
        <taxon>Bdelloidea</taxon>
        <taxon>Adinetida</taxon>
        <taxon>Adinetidae</taxon>
        <taxon>Adineta</taxon>
    </lineage>
</organism>
<dbReference type="EMBL" id="CAJNON010000021">
    <property type="protein sequence ID" value="CAF0797613.1"/>
    <property type="molecule type" value="Genomic_DNA"/>
</dbReference>
<protein>
    <recommendedName>
        <fullName evidence="3">GIY-YIG domain-containing protein</fullName>
    </recommendedName>
</protein>
<evidence type="ECO:0000313" key="2">
    <source>
        <dbReference type="Proteomes" id="UP000663891"/>
    </source>
</evidence>
<dbReference type="OrthoDB" id="10027879at2759"/>
<evidence type="ECO:0008006" key="3">
    <source>
        <dbReference type="Google" id="ProtNLM"/>
    </source>
</evidence>
<dbReference type="Proteomes" id="UP000663891">
    <property type="component" value="Unassembled WGS sequence"/>
</dbReference>
<sequence>MNRNRRVPSVVLLSDDDDHDIKPKKENLFDTKLPVQYVEIDLTSPVKSSLDTIQRNYLPYTITGLNQERLSILPTYPTNTTNATDQSLLLLANLPINQLSEQEQMNRESGKYKCGFSILDIDASTTSMITQYYQVHFGSIIERFHVDLSILDHNYFKLKKFIQLHRLAYNRTLPLSRSSTNYLNLNENEYPQLLEFYLQIDVDLFYMKTCTYRQAEPRLKDEGIYCTINPQCRYGMTPCRCCALCYEHNQSTNNKQYSVQFNLYQKHRFVNGYESILNCPSTCKTKNIIYALTCVCGNYDYIGGTSGTLLGRLSDHQCFTHRLILEKLIGEKNYMHFWGSKTTAFTNKESMRLYQHPIHCSSAMQSFLNENNDYWIFVPMSNEEADRDNDYFQTHLKIEPSSTTTTTTASNSYDDKIQKYFNCLPKPPSDYKFSKRQIQKQYEFFIKEKYPTQPSLYYTIYNATLITVLPMDTSDLFRHLVQSLLITHAETKLNTMGHIFTYLINGPISQGLWCANLHRPHH</sequence>
<dbReference type="AlphaFoldDB" id="A0A813SNG9"/>
<name>A0A813SNG9_9BILA</name>
<reference evidence="1" key="1">
    <citation type="submission" date="2021-02" db="EMBL/GenBank/DDBJ databases">
        <authorList>
            <person name="Nowell W R."/>
        </authorList>
    </citation>
    <scope>NUCLEOTIDE SEQUENCE</scope>
</reference>
<accession>A0A813SNG9</accession>